<gene>
    <name evidence="11" type="ORF">DET59_10698</name>
</gene>
<dbReference type="Proteomes" id="UP000252118">
    <property type="component" value="Unassembled WGS sequence"/>
</dbReference>
<comment type="similarity">
    <text evidence="2 9">Belongs to the uroporphyrinogen-III synthase family.</text>
</comment>
<evidence type="ECO:0000256" key="1">
    <source>
        <dbReference type="ARBA" id="ARBA00004772"/>
    </source>
</evidence>
<dbReference type="UniPathway" id="UPA00251">
    <property type="reaction ID" value="UER00320"/>
</dbReference>
<evidence type="ECO:0000256" key="8">
    <source>
        <dbReference type="ARBA" id="ARBA00048617"/>
    </source>
</evidence>
<dbReference type="InterPro" id="IPR036108">
    <property type="entry name" value="4pyrrol_syn_uPrphyn_synt_sf"/>
</dbReference>
<name>A0A366ERK8_9BACI</name>
<evidence type="ECO:0000256" key="7">
    <source>
        <dbReference type="ARBA" id="ARBA00040167"/>
    </source>
</evidence>
<dbReference type="SUPFAM" id="SSF69618">
    <property type="entry name" value="HemD-like"/>
    <property type="match status" value="1"/>
</dbReference>
<dbReference type="EMBL" id="QNRJ01000006">
    <property type="protein sequence ID" value="RBP04310.1"/>
    <property type="molecule type" value="Genomic_DNA"/>
</dbReference>
<dbReference type="RefSeq" id="WP_113969519.1">
    <property type="nucleotide sequence ID" value="NZ_QNRJ01000006.1"/>
</dbReference>
<comment type="catalytic activity">
    <reaction evidence="8 9">
        <text>hydroxymethylbilane = uroporphyrinogen III + H2O</text>
        <dbReference type="Rhea" id="RHEA:18965"/>
        <dbReference type="ChEBI" id="CHEBI:15377"/>
        <dbReference type="ChEBI" id="CHEBI:57308"/>
        <dbReference type="ChEBI" id="CHEBI:57845"/>
        <dbReference type="EC" id="4.2.1.75"/>
    </reaction>
</comment>
<comment type="function">
    <text evidence="6 9">Catalyzes cyclization of the linear tetrapyrrole, hydroxymethylbilane, to the macrocyclic uroporphyrinogen III.</text>
</comment>
<dbReference type="Pfam" id="PF02602">
    <property type="entry name" value="HEM4"/>
    <property type="match status" value="1"/>
</dbReference>
<evidence type="ECO:0000256" key="6">
    <source>
        <dbReference type="ARBA" id="ARBA00037589"/>
    </source>
</evidence>
<reference evidence="11 12" key="1">
    <citation type="submission" date="2018-06" db="EMBL/GenBank/DDBJ databases">
        <title>Freshwater and sediment microbial communities from various areas in North America, analyzing microbe dynamics in response to fracking.</title>
        <authorList>
            <person name="Lamendella R."/>
        </authorList>
    </citation>
    <scope>NUCLEOTIDE SEQUENCE [LARGE SCALE GENOMIC DNA]</scope>
    <source>
        <strain evidence="11 12">97B</strain>
    </source>
</reference>
<accession>A0A366ERK8</accession>
<dbReference type="OrthoDB" id="9815856at2"/>
<evidence type="ECO:0000313" key="11">
    <source>
        <dbReference type="EMBL" id="RBP04310.1"/>
    </source>
</evidence>
<dbReference type="GO" id="GO:0004852">
    <property type="term" value="F:uroporphyrinogen-III synthase activity"/>
    <property type="evidence" value="ECO:0007669"/>
    <property type="project" value="UniProtKB-UniRule"/>
</dbReference>
<evidence type="ECO:0000256" key="5">
    <source>
        <dbReference type="ARBA" id="ARBA00023244"/>
    </source>
</evidence>
<evidence type="ECO:0000256" key="4">
    <source>
        <dbReference type="ARBA" id="ARBA00023239"/>
    </source>
</evidence>
<dbReference type="EC" id="4.2.1.75" evidence="3 9"/>
<dbReference type="CDD" id="cd06578">
    <property type="entry name" value="HemD"/>
    <property type="match status" value="1"/>
</dbReference>
<dbReference type="GO" id="GO:0006782">
    <property type="term" value="P:protoporphyrinogen IX biosynthetic process"/>
    <property type="evidence" value="ECO:0007669"/>
    <property type="project" value="UniProtKB-UniRule"/>
</dbReference>
<comment type="caution">
    <text evidence="11">The sequence shown here is derived from an EMBL/GenBank/DDBJ whole genome shotgun (WGS) entry which is preliminary data.</text>
</comment>
<protein>
    <recommendedName>
        <fullName evidence="7 9">Uroporphyrinogen-III synthase</fullName>
        <ecNumber evidence="3 9">4.2.1.75</ecNumber>
    </recommendedName>
</protein>
<evidence type="ECO:0000256" key="3">
    <source>
        <dbReference type="ARBA" id="ARBA00013109"/>
    </source>
</evidence>
<evidence type="ECO:0000256" key="9">
    <source>
        <dbReference type="RuleBase" id="RU366031"/>
    </source>
</evidence>
<dbReference type="PANTHER" id="PTHR38042">
    <property type="entry name" value="UROPORPHYRINOGEN-III SYNTHASE, CHLOROPLASTIC"/>
    <property type="match status" value="1"/>
</dbReference>
<evidence type="ECO:0000259" key="10">
    <source>
        <dbReference type="Pfam" id="PF02602"/>
    </source>
</evidence>
<keyword evidence="5 9" id="KW-0627">Porphyrin biosynthesis</keyword>
<dbReference type="AlphaFoldDB" id="A0A366ERK8"/>
<dbReference type="InterPro" id="IPR003754">
    <property type="entry name" value="4pyrrol_synth_uPrphyn_synth"/>
</dbReference>
<evidence type="ECO:0000256" key="2">
    <source>
        <dbReference type="ARBA" id="ARBA00008133"/>
    </source>
</evidence>
<feature type="domain" description="Tetrapyrrole biosynthesis uroporphyrinogen III synthase" evidence="10">
    <location>
        <begin position="23"/>
        <end position="250"/>
    </location>
</feature>
<keyword evidence="4 9" id="KW-0456">Lyase</keyword>
<dbReference type="PANTHER" id="PTHR38042:SF1">
    <property type="entry name" value="UROPORPHYRINOGEN-III SYNTHASE, CHLOROPLASTIC"/>
    <property type="match status" value="1"/>
</dbReference>
<proteinExistence type="inferred from homology"/>
<sequence>MKGKGPLENIKVLITRGSEGSSETASLIEDVGGVPIVVPLLHFQPHEDVWETNLHTTIHTYEWIIFTSKNGVKFFLQALKRLQLDLSSFSGKFAAVGSKTEHYCRKNGIPVSFVPDHFTGDDFADEFISKVKPSGDVLIPKGNLARNVIASELLSAGVSCQEWIVYETVLPEGCIGQLKDSIEEEKPDIITFTSSSTVHHFMKVVDQHSLHDKIQDIPIACIGPITKSTAEQYGLHVKICPTIYTVNEMVNEMKRFITNRSSQ</sequence>
<organism evidence="11 12">
    <name type="scientific">Rossellomorea aquimaris</name>
    <dbReference type="NCBI Taxonomy" id="189382"/>
    <lineage>
        <taxon>Bacteria</taxon>
        <taxon>Bacillati</taxon>
        <taxon>Bacillota</taxon>
        <taxon>Bacilli</taxon>
        <taxon>Bacillales</taxon>
        <taxon>Bacillaceae</taxon>
        <taxon>Rossellomorea</taxon>
    </lineage>
</organism>
<evidence type="ECO:0000313" key="12">
    <source>
        <dbReference type="Proteomes" id="UP000252118"/>
    </source>
</evidence>
<dbReference type="InterPro" id="IPR039793">
    <property type="entry name" value="UROS/Hem4"/>
</dbReference>
<dbReference type="GO" id="GO:0006780">
    <property type="term" value="P:uroporphyrinogen III biosynthetic process"/>
    <property type="evidence" value="ECO:0007669"/>
    <property type="project" value="UniProtKB-UniRule"/>
</dbReference>
<dbReference type="Gene3D" id="3.40.50.10090">
    <property type="match status" value="2"/>
</dbReference>
<comment type="pathway">
    <text evidence="1 9">Porphyrin-containing compound metabolism; protoporphyrin-IX biosynthesis; coproporphyrinogen-III from 5-aminolevulinate: step 3/4.</text>
</comment>